<evidence type="ECO:0000313" key="2">
    <source>
        <dbReference type="EMBL" id="CCO66657.1"/>
    </source>
</evidence>
<accession>K8F3L7</accession>
<name>K8F3L7_9CHLO</name>
<dbReference type="Proteomes" id="UP000198341">
    <property type="component" value="Chromosome 9"/>
</dbReference>
<organism evidence="2 3">
    <name type="scientific">Bathycoccus prasinos</name>
    <dbReference type="NCBI Taxonomy" id="41875"/>
    <lineage>
        <taxon>Eukaryota</taxon>
        <taxon>Viridiplantae</taxon>
        <taxon>Chlorophyta</taxon>
        <taxon>Mamiellophyceae</taxon>
        <taxon>Mamiellales</taxon>
        <taxon>Bathycoccaceae</taxon>
        <taxon>Bathycoccus</taxon>
    </lineage>
</organism>
<evidence type="ECO:0000256" key="1">
    <source>
        <dbReference type="SAM" id="MobiDB-lite"/>
    </source>
</evidence>
<evidence type="ECO:0000313" key="3">
    <source>
        <dbReference type="Proteomes" id="UP000198341"/>
    </source>
</evidence>
<sequence length="304" mass="34992">MTTRTTTTTTTSRGNQQQHQYYYYYRYEQQQQKRRRRRRRRGGRAFCKNTSDDDDDESDERYSNDKAIEALSSNEENAWSVNVYHSKRKEHKTDELGDILSEEANDGDNILEQPGWDAQGKLRFSIMIISEELGLSEKQVEERVGQLFTLIPGLKTKVGIMKTADLVRISASIPDVYKSLVALKEVFPDADLPTMITNRPSILLEEAKEMERKVKQLREACPRLNWDAILSDHAYIFEIKNPGENCLALKEKLGTTVKDFELYVARNPMSLLSVQTGEELLEYDNGSLRQLKENLEGAPKAEGW</sequence>
<dbReference type="EMBL" id="FO082270">
    <property type="protein sequence ID" value="CCO66657.1"/>
    <property type="molecule type" value="Genomic_DNA"/>
</dbReference>
<proteinExistence type="predicted"/>
<protein>
    <submittedName>
        <fullName evidence="2">Uncharacterized protein</fullName>
    </submittedName>
</protein>
<gene>
    <name evidence="2" type="ORF">Bathy09g03610</name>
</gene>
<dbReference type="GeneID" id="19013868"/>
<keyword evidence="3" id="KW-1185">Reference proteome</keyword>
<dbReference type="eggNOG" id="ENOG502SQP4">
    <property type="taxonomic scope" value="Eukaryota"/>
</dbReference>
<dbReference type="RefSeq" id="XP_007511097.1">
    <property type="nucleotide sequence ID" value="XM_007511035.1"/>
</dbReference>
<feature type="region of interest" description="Disordered" evidence="1">
    <location>
        <begin position="29"/>
        <end position="62"/>
    </location>
</feature>
<dbReference type="OrthoDB" id="566842at2759"/>
<feature type="compositionally biased region" description="Basic residues" evidence="1">
    <location>
        <begin position="32"/>
        <end position="43"/>
    </location>
</feature>
<dbReference type="AlphaFoldDB" id="K8F3L7"/>
<dbReference type="KEGG" id="bpg:Bathy09g03610"/>
<reference evidence="2 3" key="1">
    <citation type="submission" date="2011-10" db="EMBL/GenBank/DDBJ databases">
        <authorList>
            <person name="Genoscope - CEA"/>
        </authorList>
    </citation>
    <scope>NUCLEOTIDE SEQUENCE [LARGE SCALE GENOMIC DNA]</scope>
    <source>
        <strain evidence="2 3">RCC 1105</strain>
    </source>
</reference>